<gene>
    <name evidence="1" type="ORF">EELLY_v1c03560</name>
</gene>
<comment type="caution">
    <text evidence="1">The sequence shown here is derived from an EMBL/GenBank/DDBJ whole genome shotgun (WGS) entry which is preliminary data.</text>
</comment>
<proteinExistence type="predicted"/>
<name>A0A8E2QVY2_9MOLU</name>
<dbReference type="RefSeq" id="WP_104205790.1">
    <property type="nucleotide sequence ID" value="NZ_PHND01000001.1"/>
</dbReference>
<protein>
    <submittedName>
        <fullName evidence="1">Uncharacterized protein</fullName>
    </submittedName>
</protein>
<accession>A0A8E2QVY2</accession>
<evidence type="ECO:0000313" key="2">
    <source>
        <dbReference type="Proteomes" id="UP000239010"/>
    </source>
</evidence>
<keyword evidence="2" id="KW-1185">Reference proteome</keyword>
<reference evidence="1 2" key="1">
    <citation type="submission" date="2017-11" db="EMBL/GenBank/DDBJ databases">
        <title>Genome sequence of Entomoplasma ellychniae ELCN-1 (ATCC 43707).</title>
        <authorList>
            <person name="Lo W.-S."/>
            <person name="Gasparich G.E."/>
            <person name="Kuo C.-H."/>
        </authorList>
    </citation>
    <scope>NUCLEOTIDE SEQUENCE [LARGE SCALE GENOMIC DNA]</scope>
    <source>
        <strain evidence="1 2">ELCN-1</strain>
    </source>
</reference>
<dbReference type="EMBL" id="PHND01000001">
    <property type="protein sequence ID" value="PPE04676.1"/>
    <property type="molecule type" value="Genomic_DNA"/>
</dbReference>
<evidence type="ECO:0000313" key="1">
    <source>
        <dbReference type="EMBL" id="PPE04676.1"/>
    </source>
</evidence>
<sequence>MFQLKPPSQLIIQKSITTNTDVSKIIHLGTKEEIASFSILVPNYELFFNLQNESNLVYTEYKNYGLCEYIALISLFNYFQLYGKNDYYKLGQIPDNIYKGPKTKSAPNVDFDGGLYKHLTKIVNSVELNNIMNTVYPAN</sequence>
<dbReference type="AlphaFoldDB" id="A0A8E2QVY2"/>
<dbReference type="Proteomes" id="UP000239010">
    <property type="component" value="Unassembled WGS sequence"/>
</dbReference>
<organism evidence="1 2">
    <name type="scientific">Entomoplasma ellychniae</name>
    <dbReference type="NCBI Taxonomy" id="2114"/>
    <lineage>
        <taxon>Bacteria</taxon>
        <taxon>Bacillati</taxon>
        <taxon>Mycoplasmatota</taxon>
        <taxon>Mollicutes</taxon>
        <taxon>Entomoplasmatales</taxon>
        <taxon>Entomoplasmataceae</taxon>
        <taxon>Entomoplasma</taxon>
    </lineage>
</organism>